<dbReference type="InterPro" id="IPR014710">
    <property type="entry name" value="RmlC-like_jellyroll"/>
</dbReference>
<proteinExistence type="predicted"/>
<dbReference type="Proteomes" id="UP000326979">
    <property type="component" value="Unassembled WGS sequence"/>
</dbReference>
<sequence length="178" mass="19519">MVTALTPSEGLLVPPGHGRTVRTPAHSVTFKVTGSHSRAASSFEVVVPPGFDVGAHVHTRSEELFYVLEGELDVLAFEPRVRTPDSWRHWESSTGNRAVRATPGTVVVVPPGCPHAFANPTDAPAKMFFQASPPPDHERYFEELLEILAAGGPPDHEAIEELRRRYDIEQLTPLRARG</sequence>
<accession>A0A5N8W7K9</accession>
<name>A0A5N8W7K9_9ACTN</name>
<comment type="caution">
    <text evidence="3">The sequence shown here is derived from an EMBL/GenBank/DDBJ whole genome shotgun (WGS) entry which is preliminary data.</text>
</comment>
<feature type="domain" description="Cupin type-1" evidence="2">
    <location>
        <begin position="23"/>
        <end position="138"/>
    </location>
</feature>
<dbReference type="Pfam" id="PF00190">
    <property type="entry name" value="Cupin_1"/>
    <property type="match status" value="1"/>
</dbReference>
<evidence type="ECO:0000313" key="4">
    <source>
        <dbReference type="Proteomes" id="UP000326979"/>
    </source>
</evidence>
<dbReference type="PANTHER" id="PTHR36440:SF1">
    <property type="entry name" value="PUTATIVE (AFU_ORTHOLOGUE AFUA_8G07350)-RELATED"/>
    <property type="match status" value="1"/>
</dbReference>
<dbReference type="InterPro" id="IPR053146">
    <property type="entry name" value="QDO-like"/>
</dbReference>
<dbReference type="PANTHER" id="PTHR36440">
    <property type="entry name" value="PUTATIVE (AFU_ORTHOLOGUE AFUA_8G07350)-RELATED"/>
    <property type="match status" value="1"/>
</dbReference>
<dbReference type="SUPFAM" id="SSF51182">
    <property type="entry name" value="RmlC-like cupins"/>
    <property type="match status" value="1"/>
</dbReference>
<dbReference type="OrthoDB" id="9090296at2"/>
<evidence type="ECO:0000259" key="2">
    <source>
        <dbReference type="Pfam" id="PF00190"/>
    </source>
</evidence>
<protein>
    <submittedName>
        <fullName evidence="3">Cupin domain-containing protein</fullName>
    </submittedName>
</protein>
<gene>
    <name evidence="3" type="ORF">FNH04_24110</name>
</gene>
<evidence type="ECO:0000313" key="3">
    <source>
        <dbReference type="EMBL" id="MPY42876.1"/>
    </source>
</evidence>
<dbReference type="AlphaFoldDB" id="A0A5N8W7K9"/>
<organism evidence="3 4">
    <name type="scientific">Streptomyces phyllanthi</name>
    <dbReference type="NCBI Taxonomy" id="1803180"/>
    <lineage>
        <taxon>Bacteria</taxon>
        <taxon>Bacillati</taxon>
        <taxon>Actinomycetota</taxon>
        <taxon>Actinomycetes</taxon>
        <taxon>Kitasatosporales</taxon>
        <taxon>Streptomycetaceae</taxon>
        <taxon>Streptomyces</taxon>
    </lineage>
</organism>
<dbReference type="InterPro" id="IPR011051">
    <property type="entry name" value="RmlC_Cupin_sf"/>
</dbReference>
<reference evidence="3 4" key="1">
    <citation type="submission" date="2019-07" db="EMBL/GenBank/DDBJ databases">
        <title>New species of Amycolatopsis and Streptomyces.</title>
        <authorList>
            <person name="Duangmal K."/>
            <person name="Teo W.F.A."/>
            <person name="Lipun K."/>
        </authorList>
    </citation>
    <scope>NUCLEOTIDE SEQUENCE [LARGE SCALE GENOMIC DNA]</scope>
    <source>
        <strain evidence="3 4">TISTR 2346</strain>
    </source>
</reference>
<dbReference type="EMBL" id="VJZE01000182">
    <property type="protein sequence ID" value="MPY42876.1"/>
    <property type="molecule type" value="Genomic_DNA"/>
</dbReference>
<evidence type="ECO:0000256" key="1">
    <source>
        <dbReference type="SAM" id="MobiDB-lite"/>
    </source>
</evidence>
<feature type="region of interest" description="Disordered" evidence="1">
    <location>
        <begin position="1"/>
        <end position="22"/>
    </location>
</feature>
<dbReference type="Gene3D" id="2.60.120.10">
    <property type="entry name" value="Jelly Rolls"/>
    <property type="match status" value="1"/>
</dbReference>
<dbReference type="InterPro" id="IPR006045">
    <property type="entry name" value="Cupin_1"/>
</dbReference>
<keyword evidence="4" id="KW-1185">Reference proteome</keyword>